<gene>
    <name evidence="1" type="ORF">K3G42_012732</name>
</gene>
<protein>
    <submittedName>
        <fullName evidence="1">Uncharacterized protein</fullName>
    </submittedName>
</protein>
<comment type="caution">
    <text evidence="1">The sequence shown here is derived from an EMBL/GenBank/DDBJ whole genome shotgun (WGS) entry which is preliminary data.</text>
</comment>
<evidence type="ECO:0000313" key="1">
    <source>
        <dbReference type="EMBL" id="KAH7990917.1"/>
    </source>
</evidence>
<organism evidence="1 2">
    <name type="scientific">Sphaerodactylus townsendi</name>
    <dbReference type="NCBI Taxonomy" id="933632"/>
    <lineage>
        <taxon>Eukaryota</taxon>
        <taxon>Metazoa</taxon>
        <taxon>Chordata</taxon>
        <taxon>Craniata</taxon>
        <taxon>Vertebrata</taxon>
        <taxon>Euteleostomi</taxon>
        <taxon>Lepidosauria</taxon>
        <taxon>Squamata</taxon>
        <taxon>Bifurcata</taxon>
        <taxon>Gekkota</taxon>
        <taxon>Sphaerodactylidae</taxon>
        <taxon>Sphaerodactylus</taxon>
    </lineage>
</organism>
<evidence type="ECO:0000313" key="2">
    <source>
        <dbReference type="Proteomes" id="UP000827872"/>
    </source>
</evidence>
<proteinExistence type="predicted"/>
<accession>A0ACB8EEH7</accession>
<dbReference type="EMBL" id="CM037629">
    <property type="protein sequence ID" value="KAH7990917.1"/>
    <property type="molecule type" value="Genomic_DNA"/>
</dbReference>
<reference evidence="1" key="1">
    <citation type="submission" date="2021-08" db="EMBL/GenBank/DDBJ databases">
        <title>The first chromosome-level gecko genome reveals the dynamic sex chromosomes of Neotropical dwarf geckos (Sphaerodactylidae: Sphaerodactylus).</title>
        <authorList>
            <person name="Pinto B.J."/>
            <person name="Keating S.E."/>
            <person name="Gamble T."/>
        </authorList>
    </citation>
    <scope>NUCLEOTIDE SEQUENCE</scope>
    <source>
        <strain evidence="1">TG3544</strain>
    </source>
</reference>
<keyword evidence="2" id="KW-1185">Reference proteome</keyword>
<dbReference type="Proteomes" id="UP000827872">
    <property type="component" value="Linkage Group LG16"/>
</dbReference>
<name>A0ACB8EEH7_9SAUR</name>
<sequence>MPLLRPASEGGGLGILAPEVGGASPLLAASSQGLRLGGDCCCCCRSWVLSGAKTALPPRASGAGRQSVVHLEFGSAPTTTYSNNSYDSPHPEVLRAADFFEWGAWHDTTATALCSPFCNSWQSKMVHINDLPSDILLDLLSWVPGRDLVRNCRLVCLQWQDLVDLATLWKRKCLREGFDPETPDRSVPDWRIFYFLCIMKRNLIKNPCGEDGFNFWEIESHNGDKWRIEELPGARRRDFPHQSVPKYFVTSQGPCTKHQLISLKKAGYWDELMDKTKPDIVVKDWFHCGCPCRYQLHVKLLSANFRVLQEFCPRDVIVEQCSDREWREVSYTFHNYPPGVRHVLFKHGGQGWYGMRITNSSITVGPETGA</sequence>